<dbReference type="PROSITE" id="PS51257">
    <property type="entry name" value="PROKAR_LIPOPROTEIN"/>
    <property type="match status" value="1"/>
</dbReference>
<keyword evidence="2" id="KW-1185">Reference proteome</keyword>
<accession>A0ABM9IFL0</accession>
<evidence type="ECO:0000313" key="1">
    <source>
        <dbReference type="EMBL" id="CAI9086495.1"/>
    </source>
</evidence>
<dbReference type="EMBL" id="OX458932">
    <property type="protein sequence ID" value="CAI9086495.1"/>
    <property type="molecule type" value="Genomic_DNA"/>
</dbReference>
<sequence>MLFDPIRIFASCTLYSASHTSLSCGLVEVLERRSPLAFPSSLRYKVIQVSVPFSSFQQPVYFPDGFDNAGCREQPVEKTKALVSVITENKKRKVPFINR</sequence>
<reference evidence="1" key="1">
    <citation type="submission" date="2023-03" db="EMBL/GenBank/DDBJ databases">
        <authorList>
            <person name="Cremers G."/>
            <person name="Picone N."/>
        </authorList>
    </citation>
    <scope>NUCLEOTIDE SEQUENCE</scope>
    <source>
        <strain evidence="1">Sample_alias</strain>
    </source>
</reference>
<evidence type="ECO:0000313" key="2">
    <source>
        <dbReference type="Proteomes" id="UP001161497"/>
    </source>
</evidence>
<dbReference type="Proteomes" id="UP001161497">
    <property type="component" value="Chromosome"/>
</dbReference>
<name>A0ABM9IFL0_9BACT</name>
<organism evidence="1 2">
    <name type="scientific">Candidatus Methylacidiphilum fumarolicum</name>
    <dbReference type="NCBI Taxonomy" id="591154"/>
    <lineage>
        <taxon>Bacteria</taxon>
        <taxon>Pseudomonadati</taxon>
        <taxon>Verrucomicrobiota</taxon>
        <taxon>Methylacidiphilae</taxon>
        <taxon>Methylacidiphilales</taxon>
        <taxon>Methylacidiphilaceae</taxon>
        <taxon>Methylacidiphilum (ex Ratnadevi et al. 2023)</taxon>
    </lineage>
</organism>
<protein>
    <submittedName>
        <fullName evidence="1">Uncharacterized protein</fullName>
    </submittedName>
</protein>
<proteinExistence type="predicted"/>
<gene>
    <name evidence="1" type="ORF">MFUM_2183</name>
</gene>